<dbReference type="PANTHER" id="PTHR44846">
    <property type="entry name" value="MANNOSYL-D-GLYCERATE TRANSPORT/METABOLISM SYSTEM REPRESSOR MNGR-RELATED"/>
    <property type="match status" value="1"/>
</dbReference>
<organism evidence="6 7">
    <name type="scientific">Vagococcus allomyrinae</name>
    <dbReference type="NCBI Taxonomy" id="2794353"/>
    <lineage>
        <taxon>Bacteria</taxon>
        <taxon>Bacillati</taxon>
        <taxon>Bacillota</taxon>
        <taxon>Bacilli</taxon>
        <taxon>Lactobacillales</taxon>
        <taxon>Enterococcaceae</taxon>
        <taxon>Vagococcus</taxon>
    </lineage>
</organism>
<dbReference type="PROSITE" id="PS50949">
    <property type="entry name" value="HTH_GNTR"/>
    <property type="match status" value="1"/>
</dbReference>
<dbReference type="Pfam" id="PF07702">
    <property type="entry name" value="UTRA"/>
    <property type="match status" value="1"/>
</dbReference>
<evidence type="ECO:0000313" key="7">
    <source>
        <dbReference type="Proteomes" id="UP000674938"/>
    </source>
</evidence>
<dbReference type="SMART" id="SM00345">
    <property type="entry name" value="HTH_GNTR"/>
    <property type="match status" value="1"/>
</dbReference>
<dbReference type="Gene3D" id="3.40.1410.10">
    <property type="entry name" value="Chorismate lyase-like"/>
    <property type="match status" value="1"/>
</dbReference>
<keyword evidence="1" id="KW-0805">Transcription regulation</keyword>
<protein>
    <recommendedName>
        <fullName evidence="4">Trehalose operon repressor</fullName>
    </recommendedName>
</protein>
<proteinExistence type="predicted"/>
<dbReference type="InterPro" id="IPR012770">
    <property type="entry name" value="TreR"/>
</dbReference>
<evidence type="ECO:0000259" key="5">
    <source>
        <dbReference type="PROSITE" id="PS50949"/>
    </source>
</evidence>
<keyword evidence="7" id="KW-1185">Reference proteome</keyword>
<dbReference type="RefSeq" id="WP_209531000.1">
    <property type="nucleotide sequence ID" value="NZ_JAEEGA010000014.1"/>
</dbReference>
<dbReference type="NCBIfam" id="TIGR02404">
    <property type="entry name" value="trehalos_R_Bsub"/>
    <property type="match status" value="1"/>
</dbReference>
<dbReference type="InterPro" id="IPR050679">
    <property type="entry name" value="Bact_HTH_transcr_reg"/>
</dbReference>
<comment type="caution">
    <text evidence="6">The sequence shown here is derived from an EMBL/GenBank/DDBJ whole genome shotgun (WGS) entry which is preliminary data.</text>
</comment>
<evidence type="ECO:0000256" key="2">
    <source>
        <dbReference type="ARBA" id="ARBA00023125"/>
    </source>
</evidence>
<dbReference type="SUPFAM" id="SSF64288">
    <property type="entry name" value="Chorismate lyase-like"/>
    <property type="match status" value="1"/>
</dbReference>
<dbReference type="InterPro" id="IPR036388">
    <property type="entry name" value="WH-like_DNA-bd_sf"/>
</dbReference>
<evidence type="ECO:0000313" key="6">
    <source>
        <dbReference type="EMBL" id="MBP1043195.1"/>
    </source>
</evidence>
<dbReference type="EMBL" id="JAEEGA010000014">
    <property type="protein sequence ID" value="MBP1043195.1"/>
    <property type="molecule type" value="Genomic_DNA"/>
</dbReference>
<evidence type="ECO:0000256" key="3">
    <source>
        <dbReference type="ARBA" id="ARBA00023163"/>
    </source>
</evidence>
<keyword evidence="2" id="KW-0238">DNA-binding</keyword>
<reference evidence="6" key="1">
    <citation type="submission" date="2020-12" db="EMBL/GenBank/DDBJ databases">
        <title>Vagococcus allomyrinae sp. nov. and Enterococcus lavae sp. nov., isolated from the larvae of Allomyrina dichotoma.</title>
        <authorList>
            <person name="Lee S.D."/>
        </authorList>
    </citation>
    <scope>NUCLEOTIDE SEQUENCE</scope>
    <source>
        <strain evidence="6">BWB3-3</strain>
    </source>
</reference>
<dbReference type="GO" id="GO:0003677">
    <property type="term" value="F:DNA binding"/>
    <property type="evidence" value="ECO:0007669"/>
    <property type="project" value="UniProtKB-UniRule"/>
</dbReference>
<evidence type="ECO:0000256" key="1">
    <source>
        <dbReference type="ARBA" id="ARBA00023015"/>
    </source>
</evidence>
<dbReference type="PANTHER" id="PTHR44846:SF12">
    <property type="entry name" value="HTH-TYPE TRANSCRIPTIONAL REGULATOR TRER"/>
    <property type="match status" value="1"/>
</dbReference>
<accession>A0A940PE75</accession>
<dbReference type="SMART" id="SM00866">
    <property type="entry name" value="UTRA"/>
    <property type="match status" value="1"/>
</dbReference>
<dbReference type="SUPFAM" id="SSF46785">
    <property type="entry name" value="Winged helix' DNA-binding domain"/>
    <property type="match status" value="1"/>
</dbReference>
<gene>
    <name evidence="6" type="primary">treR</name>
    <name evidence="6" type="ORF">I6N95_19430</name>
</gene>
<dbReference type="GO" id="GO:0045892">
    <property type="term" value="P:negative regulation of DNA-templated transcription"/>
    <property type="evidence" value="ECO:0007669"/>
    <property type="project" value="TreeGrafter"/>
</dbReference>
<dbReference type="Pfam" id="PF00392">
    <property type="entry name" value="GntR"/>
    <property type="match status" value="1"/>
</dbReference>
<dbReference type="PRINTS" id="PR00035">
    <property type="entry name" value="HTHGNTR"/>
</dbReference>
<keyword evidence="3" id="KW-0804">Transcription</keyword>
<sequence>MNKFHDIFLDLEEKIINKYYPSGAMLPSEKQLMEIYGVSRETIRKALGLLINSGYIQKQQGKGSIVLNFERFDFPISGLTSYKELQDSQRIASETIVAELEKDLVTPHLAQLTNWKQGEPIWRLLRQRRIDGEIVILDKDYLLMEIIPELPADRAAISIYDYFENDLGLTIGYAQKEITAEEITAEDQQYMDLNPEDTHVIVVRSLVSLEDTRAFEVTESRHRLDKFKFVDFARRRKIN</sequence>
<dbReference type="CDD" id="cd07377">
    <property type="entry name" value="WHTH_GntR"/>
    <property type="match status" value="1"/>
</dbReference>
<dbReference type="Proteomes" id="UP000674938">
    <property type="component" value="Unassembled WGS sequence"/>
</dbReference>
<name>A0A940PE75_9ENTE</name>
<dbReference type="Gene3D" id="1.10.10.10">
    <property type="entry name" value="Winged helix-like DNA-binding domain superfamily/Winged helix DNA-binding domain"/>
    <property type="match status" value="1"/>
</dbReference>
<dbReference type="InterPro" id="IPR000524">
    <property type="entry name" value="Tscrpt_reg_HTH_GntR"/>
</dbReference>
<evidence type="ECO:0000256" key="4">
    <source>
        <dbReference type="NCBIfam" id="TIGR02404"/>
    </source>
</evidence>
<feature type="domain" description="HTH gntR-type" evidence="5">
    <location>
        <begin position="1"/>
        <end position="69"/>
    </location>
</feature>
<dbReference type="InterPro" id="IPR036390">
    <property type="entry name" value="WH_DNA-bd_sf"/>
</dbReference>
<dbReference type="AlphaFoldDB" id="A0A940PE75"/>
<dbReference type="InterPro" id="IPR028978">
    <property type="entry name" value="Chorismate_lyase_/UTRA_dom_sf"/>
</dbReference>
<dbReference type="GO" id="GO:0003700">
    <property type="term" value="F:DNA-binding transcription factor activity"/>
    <property type="evidence" value="ECO:0007669"/>
    <property type="project" value="UniProtKB-UniRule"/>
</dbReference>
<dbReference type="InterPro" id="IPR011663">
    <property type="entry name" value="UTRA"/>
</dbReference>